<evidence type="ECO:0000256" key="1">
    <source>
        <dbReference type="ARBA" id="ARBA00022679"/>
    </source>
</evidence>
<dbReference type="PROSITE" id="PS00108">
    <property type="entry name" value="PROTEIN_KINASE_ST"/>
    <property type="match status" value="1"/>
</dbReference>
<reference evidence="9" key="1">
    <citation type="journal article" date="2012" name="Nature">
        <title>A physical, genetic and functional sequence assembly of the barley genome.</title>
        <authorList>
            <consortium name="The International Barley Genome Sequencing Consortium"/>
            <person name="Mayer K.F."/>
            <person name="Waugh R."/>
            <person name="Brown J.W."/>
            <person name="Schulman A."/>
            <person name="Langridge P."/>
            <person name="Platzer M."/>
            <person name="Fincher G.B."/>
            <person name="Muehlbauer G.J."/>
            <person name="Sato K."/>
            <person name="Close T.J."/>
            <person name="Wise R.P."/>
            <person name="Stein N."/>
        </authorList>
    </citation>
    <scope>NUCLEOTIDE SEQUENCE [LARGE SCALE GENOMIC DNA]</scope>
    <source>
        <strain evidence="9">cv. Morex</strain>
    </source>
</reference>
<keyword evidence="4 5" id="KW-0067">ATP-binding</keyword>
<dbReference type="Gramene" id="HORVU.MOREX.r2.1HG0009190.1">
    <property type="protein sequence ID" value="HORVU.MOREX.r2.1HG0009190.1"/>
    <property type="gene ID" value="HORVU.MOREX.r2.1HG0009190"/>
</dbReference>
<dbReference type="GO" id="GO:0004674">
    <property type="term" value="F:protein serine/threonine kinase activity"/>
    <property type="evidence" value="ECO:0000318"/>
    <property type="project" value="GO_Central"/>
</dbReference>
<dbReference type="PANTHER" id="PTHR45707">
    <property type="entry name" value="C2 CALCIUM/LIPID-BINDING PLANT PHOSPHORIBOSYLTRANSFERASE FAMILY PROTEIN"/>
    <property type="match status" value="1"/>
</dbReference>
<feature type="binding site" evidence="5">
    <location>
        <position position="69"/>
    </location>
    <ligand>
        <name>ATP</name>
        <dbReference type="ChEBI" id="CHEBI:30616"/>
    </ligand>
</feature>
<dbReference type="OrthoDB" id="1911848at2759"/>
<dbReference type="SMART" id="SM00220">
    <property type="entry name" value="S_TKc"/>
    <property type="match status" value="2"/>
</dbReference>
<dbReference type="Pfam" id="PF00069">
    <property type="entry name" value="Pkinase"/>
    <property type="match status" value="2"/>
</dbReference>
<dbReference type="InterPro" id="IPR017441">
    <property type="entry name" value="Protein_kinase_ATP_BS"/>
</dbReference>
<dbReference type="InterPro" id="IPR008271">
    <property type="entry name" value="Ser/Thr_kinase_AS"/>
</dbReference>
<keyword evidence="2 5" id="KW-0547">Nucleotide-binding</keyword>
<dbReference type="InterPro" id="IPR011009">
    <property type="entry name" value="Kinase-like_dom_sf"/>
</dbReference>
<dbReference type="Proteomes" id="UP000011116">
    <property type="component" value="Chromosome 1H"/>
</dbReference>
<dbReference type="GO" id="GO:0005886">
    <property type="term" value="C:plasma membrane"/>
    <property type="evidence" value="ECO:0000318"/>
    <property type="project" value="GO_Central"/>
</dbReference>
<evidence type="ECO:0000256" key="2">
    <source>
        <dbReference type="ARBA" id="ARBA00022741"/>
    </source>
</evidence>
<reference evidence="8" key="3">
    <citation type="submission" date="2022-01" db="UniProtKB">
        <authorList>
            <consortium name="EnsemblPlants"/>
        </authorList>
    </citation>
    <scope>IDENTIFICATION</scope>
    <source>
        <strain evidence="8">subsp. vulgare</strain>
    </source>
</reference>
<accession>A0A8I6WMK9</accession>
<feature type="domain" description="Protein kinase" evidence="7">
    <location>
        <begin position="408"/>
        <end position="701"/>
    </location>
</feature>
<evidence type="ECO:0000256" key="5">
    <source>
        <dbReference type="PROSITE-ProRule" id="PRU10141"/>
    </source>
</evidence>
<dbReference type="KEGG" id="hvg:123403592"/>
<dbReference type="PROSITE" id="PS00107">
    <property type="entry name" value="PROTEIN_KINASE_ATP"/>
    <property type="match status" value="1"/>
</dbReference>
<dbReference type="GeneID" id="123403592"/>
<feature type="region of interest" description="Disordered" evidence="6">
    <location>
        <begin position="711"/>
        <end position="743"/>
    </location>
</feature>
<dbReference type="Gene3D" id="3.30.200.20">
    <property type="entry name" value="Phosphorylase Kinase, domain 1"/>
    <property type="match status" value="2"/>
</dbReference>
<evidence type="ECO:0000256" key="4">
    <source>
        <dbReference type="ARBA" id="ARBA00022840"/>
    </source>
</evidence>
<dbReference type="PANTHER" id="PTHR45707:SF51">
    <property type="entry name" value="PROTEIN KINASE DOMAIN-CONTAINING PROTEIN"/>
    <property type="match status" value="1"/>
</dbReference>
<feature type="domain" description="Protein kinase" evidence="7">
    <location>
        <begin position="40"/>
        <end position="319"/>
    </location>
</feature>
<dbReference type="GO" id="GO:0005524">
    <property type="term" value="F:ATP binding"/>
    <property type="evidence" value="ECO:0007669"/>
    <property type="project" value="UniProtKB-UniRule"/>
</dbReference>
<keyword evidence="9" id="KW-1185">Reference proteome</keyword>
<dbReference type="AlphaFoldDB" id="A0A8I6WMK9"/>
<keyword evidence="1" id="KW-0808">Transferase</keyword>
<dbReference type="InterPro" id="IPR000719">
    <property type="entry name" value="Prot_kinase_dom"/>
</dbReference>
<dbReference type="GO" id="GO:0007165">
    <property type="term" value="P:signal transduction"/>
    <property type="evidence" value="ECO:0000318"/>
    <property type="project" value="GO_Central"/>
</dbReference>
<dbReference type="GO" id="GO:0006955">
    <property type="term" value="P:immune response"/>
    <property type="evidence" value="ECO:0000318"/>
    <property type="project" value="GO_Central"/>
</dbReference>
<dbReference type="SMR" id="A0A8I6WMK9"/>
<evidence type="ECO:0000313" key="8">
    <source>
        <dbReference type="EnsemblPlants" id="HORVU.MOREX.r3.1HG0012180.1"/>
    </source>
</evidence>
<dbReference type="PROSITE" id="PS50011">
    <property type="entry name" value="PROTEIN_KINASE_DOM"/>
    <property type="match status" value="2"/>
</dbReference>
<keyword evidence="3" id="KW-0418">Kinase</keyword>
<name>A0A8I6WMK9_HORVV</name>
<feature type="compositionally biased region" description="Basic and acidic residues" evidence="6">
    <location>
        <begin position="722"/>
        <end position="734"/>
    </location>
</feature>
<dbReference type="RefSeq" id="XP_044953480.1">
    <property type="nucleotide sequence ID" value="XM_045097545.1"/>
</dbReference>
<feature type="compositionally biased region" description="Polar residues" evidence="6">
    <location>
        <begin position="369"/>
        <end position="379"/>
    </location>
</feature>
<proteinExistence type="predicted"/>
<dbReference type="EnsemblPlants" id="HORVU.MOREX.r3.1HG0012180.1">
    <property type="protein sequence ID" value="HORVU.MOREX.r3.1HG0012180.1"/>
    <property type="gene ID" value="HORVU.MOREX.r3.1HG0012180"/>
</dbReference>
<evidence type="ECO:0000256" key="3">
    <source>
        <dbReference type="ARBA" id="ARBA00022777"/>
    </source>
</evidence>
<feature type="region of interest" description="Disordered" evidence="6">
    <location>
        <begin position="320"/>
        <end position="381"/>
    </location>
</feature>
<sequence length="743" mass="83674">MDGYEFERAELAALERVVGDPTAKAMSLTFSLLRRITNGFSDDFLIGRGAFSVVYMGVLPSGLQIAVKKLYPLLGSNEIAFENEVLTTMRVAHKNVVRLVGYCSHTQSEIFEYEGKSVFAEARQRLICTEYVPHGTLDRHIIDEFPGVLDWNHRYKVLKGICHGLRYLHDEVRIVHKDIKESNILLGDSLVPKIFDFGFSTSLCDGESWSFDNHIMGTIGYMAPELIIDRTYSFKSDIFSFGVVMMKLLIGSTWDRENHNVELILQKLRKRLVKGAFASWENNYHQVRTCLQIVYSCMDMDPNNRPTALEIIQRLDETESTDYSVSSGHAPPLWQPGDEESDSSYMDSSEPEITPSDDTLPSDDEPASADTTAETSTQEADIPDLLSKLSLSVELSSLDFLEKITDGFSHERIVGKDGPHAVYHKAFVYEGSISGRTMVAVKRLIGVAIPVKKFEMDAKQLMSLDHKNIVKLLGYCHDESRGHRLVQFKRKPSQDFKGAEQLLCYEYMHNGSLRGYLIGQGSHEVDWHMCYKLIKGTCEGLLYLHEGCGDRPIVHLNLNPSNILLDENNTPRITGFDFSKLIGEKNTKSVFSKMNGPLGYLSPDFLYSKGTDLKYLATVDIYSLGLIILEIATRQEIKGDHGIIIKTVKNNWRQDSQIATLYGSLEDKLREQVKMCIDIGLHCVKSNPGDRPTAGEIMLWLDKGSKPGVARPPLGATANVTHADDPIQEKEKQTSLRSFFRRK</sequence>
<evidence type="ECO:0000259" key="7">
    <source>
        <dbReference type="PROSITE" id="PS50011"/>
    </source>
</evidence>
<protein>
    <recommendedName>
        <fullName evidence="7">Protein kinase domain-containing protein</fullName>
    </recommendedName>
</protein>
<dbReference type="Gramene" id="HORVU.MOREX.r3.1HG0012180.1">
    <property type="protein sequence ID" value="HORVU.MOREX.r3.1HG0012180.1"/>
    <property type="gene ID" value="HORVU.MOREX.r3.1HG0012180"/>
</dbReference>
<gene>
    <name evidence="8" type="primary">LOC123403592</name>
</gene>
<organism evidence="8 9">
    <name type="scientific">Hordeum vulgare subsp. vulgare</name>
    <name type="common">Domesticated barley</name>
    <dbReference type="NCBI Taxonomy" id="112509"/>
    <lineage>
        <taxon>Eukaryota</taxon>
        <taxon>Viridiplantae</taxon>
        <taxon>Streptophyta</taxon>
        <taxon>Embryophyta</taxon>
        <taxon>Tracheophyta</taxon>
        <taxon>Spermatophyta</taxon>
        <taxon>Magnoliopsida</taxon>
        <taxon>Liliopsida</taxon>
        <taxon>Poales</taxon>
        <taxon>Poaceae</taxon>
        <taxon>BOP clade</taxon>
        <taxon>Pooideae</taxon>
        <taxon>Triticodae</taxon>
        <taxon>Triticeae</taxon>
        <taxon>Hordeinae</taxon>
        <taxon>Hordeum</taxon>
    </lineage>
</organism>
<dbReference type="SUPFAM" id="SSF56112">
    <property type="entry name" value="Protein kinase-like (PK-like)"/>
    <property type="match status" value="2"/>
</dbReference>
<reference evidence="8" key="2">
    <citation type="submission" date="2020-10" db="EMBL/GenBank/DDBJ databases">
        <authorList>
            <person name="Scholz U."/>
            <person name="Mascher M."/>
            <person name="Fiebig A."/>
        </authorList>
    </citation>
    <scope>NUCLEOTIDE SEQUENCE [LARGE SCALE GENOMIC DNA]</scope>
    <source>
        <strain evidence="8">cv. Morex</strain>
    </source>
</reference>
<dbReference type="Gene3D" id="1.10.510.10">
    <property type="entry name" value="Transferase(Phosphotransferase) domain 1"/>
    <property type="match status" value="2"/>
</dbReference>
<evidence type="ECO:0000313" key="9">
    <source>
        <dbReference type="Proteomes" id="UP000011116"/>
    </source>
</evidence>
<evidence type="ECO:0000256" key="6">
    <source>
        <dbReference type="SAM" id="MobiDB-lite"/>
    </source>
</evidence>